<evidence type="ECO:0000256" key="3">
    <source>
        <dbReference type="ARBA" id="ARBA00022737"/>
    </source>
</evidence>
<dbReference type="Pfam" id="PF00096">
    <property type="entry name" value="zf-C2H2"/>
    <property type="match status" value="1"/>
</dbReference>
<keyword evidence="2" id="KW-0479">Metal-binding</keyword>
<dbReference type="PROSITE" id="PS50157">
    <property type="entry name" value="ZINC_FINGER_C2H2_2"/>
    <property type="match status" value="1"/>
</dbReference>
<dbReference type="PANTHER" id="PTHR23226:SF416">
    <property type="entry name" value="FI01424P"/>
    <property type="match status" value="1"/>
</dbReference>
<dbReference type="FunFam" id="3.30.160.60:FF:000446">
    <property type="entry name" value="Zinc finger protein"/>
    <property type="match status" value="1"/>
</dbReference>
<evidence type="ECO:0000256" key="6">
    <source>
        <dbReference type="ARBA" id="ARBA00023242"/>
    </source>
</evidence>
<dbReference type="EMBL" id="BMAV01016315">
    <property type="protein sequence ID" value="GFY67003.1"/>
    <property type="molecule type" value="Genomic_DNA"/>
</dbReference>
<evidence type="ECO:0000256" key="5">
    <source>
        <dbReference type="ARBA" id="ARBA00022833"/>
    </source>
</evidence>
<dbReference type="GO" id="GO:0000978">
    <property type="term" value="F:RNA polymerase II cis-regulatory region sequence-specific DNA binding"/>
    <property type="evidence" value="ECO:0007669"/>
    <property type="project" value="TreeGrafter"/>
</dbReference>
<dbReference type="GO" id="GO:0008270">
    <property type="term" value="F:zinc ion binding"/>
    <property type="evidence" value="ECO:0007669"/>
    <property type="project" value="UniProtKB-KW"/>
</dbReference>
<dbReference type="InterPro" id="IPR013087">
    <property type="entry name" value="Znf_C2H2_type"/>
</dbReference>
<protein>
    <recommendedName>
        <fullName evidence="8">C2H2-type domain-containing protein</fullName>
    </recommendedName>
</protein>
<comment type="caution">
    <text evidence="9">The sequence shown here is derived from an EMBL/GenBank/DDBJ whole genome shotgun (WGS) entry which is preliminary data.</text>
</comment>
<dbReference type="AlphaFoldDB" id="A0A8X6YAD3"/>
<name>A0A8X6YAD3_9ARAC</name>
<evidence type="ECO:0000256" key="1">
    <source>
        <dbReference type="ARBA" id="ARBA00004123"/>
    </source>
</evidence>
<dbReference type="OrthoDB" id="3565419at2759"/>
<dbReference type="Proteomes" id="UP000886998">
    <property type="component" value="Unassembled WGS sequence"/>
</dbReference>
<evidence type="ECO:0000313" key="10">
    <source>
        <dbReference type="Proteomes" id="UP000886998"/>
    </source>
</evidence>
<feature type="domain" description="C2H2-type" evidence="8">
    <location>
        <begin position="67"/>
        <end position="94"/>
    </location>
</feature>
<organism evidence="9 10">
    <name type="scientific">Trichonephila inaurata madagascariensis</name>
    <dbReference type="NCBI Taxonomy" id="2747483"/>
    <lineage>
        <taxon>Eukaryota</taxon>
        <taxon>Metazoa</taxon>
        <taxon>Ecdysozoa</taxon>
        <taxon>Arthropoda</taxon>
        <taxon>Chelicerata</taxon>
        <taxon>Arachnida</taxon>
        <taxon>Araneae</taxon>
        <taxon>Araneomorphae</taxon>
        <taxon>Entelegynae</taxon>
        <taxon>Araneoidea</taxon>
        <taxon>Nephilidae</taxon>
        <taxon>Trichonephila</taxon>
        <taxon>Trichonephila inaurata</taxon>
    </lineage>
</organism>
<dbReference type="PANTHER" id="PTHR23226">
    <property type="entry name" value="ZINC FINGER AND SCAN DOMAIN-CONTAINING"/>
    <property type="match status" value="1"/>
</dbReference>
<keyword evidence="5" id="KW-0862">Zinc</keyword>
<dbReference type="SUPFAM" id="SSF57667">
    <property type="entry name" value="beta-beta-alpha zinc fingers"/>
    <property type="match status" value="1"/>
</dbReference>
<reference evidence="9" key="1">
    <citation type="submission" date="2020-08" db="EMBL/GenBank/DDBJ databases">
        <title>Multicomponent nature underlies the extraordinary mechanical properties of spider dragline silk.</title>
        <authorList>
            <person name="Kono N."/>
            <person name="Nakamura H."/>
            <person name="Mori M."/>
            <person name="Yoshida Y."/>
            <person name="Ohtoshi R."/>
            <person name="Malay A.D."/>
            <person name="Moran D.A.P."/>
            <person name="Tomita M."/>
            <person name="Numata K."/>
            <person name="Arakawa K."/>
        </authorList>
    </citation>
    <scope>NUCLEOTIDE SEQUENCE</scope>
</reference>
<dbReference type="Gene3D" id="3.30.160.60">
    <property type="entry name" value="Classic Zinc Finger"/>
    <property type="match status" value="1"/>
</dbReference>
<evidence type="ECO:0000256" key="2">
    <source>
        <dbReference type="ARBA" id="ARBA00022723"/>
    </source>
</evidence>
<accession>A0A8X6YAD3</accession>
<keyword evidence="6" id="KW-0539">Nucleus</keyword>
<dbReference type="PROSITE" id="PS00028">
    <property type="entry name" value="ZINC_FINGER_C2H2_1"/>
    <property type="match status" value="1"/>
</dbReference>
<proteinExistence type="predicted"/>
<keyword evidence="3" id="KW-0677">Repeat</keyword>
<keyword evidence="10" id="KW-1185">Reference proteome</keyword>
<evidence type="ECO:0000256" key="7">
    <source>
        <dbReference type="PROSITE-ProRule" id="PRU00042"/>
    </source>
</evidence>
<dbReference type="GO" id="GO:0005634">
    <property type="term" value="C:nucleus"/>
    <property type="evidence" value="ECO:0007669"/>
    <property type="project" value="UniProtKB-SubCell"/>
</dbReference>
<gene>
    <name evidence="9" type="ORF">TNIN_307211</name>
</gene>
<comment type="subcellular location">
    <subcellularLocation>
        <location evidence="1">Nucleus</location>
    </subcellularLocation>
</comment>
<dbReference type="SMART" id="SM00355">
    <property type="entry name" value="ZnF_C2H2"/>
    <property type="match status" value="2"/>
</dbReference>
<sequence>MAECIVDRTAVEFSYFCAPCKDGFRNSKRIFYTISSEESEFTCTKCGKTFTSGCKTKKIHSCDALPHRCDECGKRFRTSTLLQYHSYKHSLAWPLRCFICQKGFPATFRLKRHLVTETFECSQCSTSFRANVCPHWRPEFMVDKDEIKCKKCSSGSRANKYMTYIT</sequence>
<evidence type="ECO:0000259" key="8">
    <source>
        <dbReference type="PROSITE" id="PS50157"/>
    </source>
</evidence>
<dbReference type="InterPro" id="IPR036236">
    <property type="entry name" value="Znf_C2H2_sf"/>
</dbReference>
<dbReference type="GO" id="GO:0000981">
    <property type="term" value="F:DNA-binding transcription factor activity, RNA polymerase II-specific"/>
    <property type="evidence" value="ECO:0007669"/>
    <property type="project" value="TreeGrafter"/>
</dbReference>
<keyword evidence="4 7" id="KW-0863">Zinc-finger</keyword>
<evidence type="ECO:0000313" key="9">
    <source>
        <dbReference type="EMBL" id="GFY67003.1"/>
    </source>
</evidence>
<evidence type="ECO:0000256" key="4">
    <source>
        <dbReference type="ARBA" id="ARBA00022771"/>
    </source>
</evidence>